<dbReference type="InterPro" id="IPR050807">
    <property type="entry name" value="TransReg_Diox_bact_type"/>
</dbReference>
<feature type="domain" description="HTH cro/C1-type" evidence="2">
    <location>
        <begin position="16"/>
        <end position="70"/>
    </location>
</feature>
<keyword evidence="1" id="KW-0238">DNA-binding</keyword>
<sequence>MPDGSHDYLQRIGRLIRDARKHRGLTQHQLAETIGTSQSAINRIEQGHQNLSLEMLSRIGDALDSEIVSLGHSGPMHLRVEGGQRLAGTISVKTSKNAGVALLCASLLNKGKTTLRKVARIEEVNRILEVLASVGVKARWLNADNDLELTPPATLDLANLD</sequence>
<proteinExistence type="predicted"/>
<dbReference type="InterPro" id="IPR013792">
    <property type="entry name" value="RNA3'P_cycl/enolpyr_Trfase_a/b"/>
</dbReference>
<dbReference type="SUPFAM" id="SSF47413">
    <property type="entry name" value="lambda repressor-like DNA-binding domains"/>
    <property type="match status" value="1"/>
</dbReference>
<accession>A0ABW3MNB3</accession>
<dbReference type="PANTHER" id="PTHR46797:SF1">
    <property type="entry name" value="METHYLPHOSPHONATE SYNTHASE"/>
    <property type="match status" value="1"/>
</dbReference>
<evidence type="ECO:0000313" key="4">
    <source>
        <dbReference type="Proteomes" id="UP001597045"/>
    </source>
</evidence>
<dbReference type="SMART" id="SM00530">
    <property type="entry name" value="HTH_XRE"/>
    <property type="match status" value="1"/>
</dbReference>
<dbReference type="InterPro" id="IPR036968">
    <property type="entry name" value="Enolpyruvate_Tfrase_sf"/>
</dbReference>
<organism evidence="3 4">
    <name type="scientific">Kibdelosporangium lantanae</name>
    <dbReference type="NCBI Taxonomy" id="1497396"/>
    <lineage>
        <taxon>Bacteria</taxon>
        <taxon>Bacillati</taxon>
        <taxon>Actinomycetota</taxon>
        <taxon>Actinomycetes</taxon>
        <taxon>Pseudonocardiales</taxon>
        <taxon>Pseudonocardiaceae</taxon>
        <taxon>Kibdelosporangium</taxon>
    </lineage>
</organism>
<dbReference type="CDD" id="cd00093">
    <property type="entry name" value="HTH_XRE"/>
    <property type="match status" value="1"/>
</dbReference>
<protein>
    <submittedName>
        <fullName evidence="3">Helix-turn-helix domain-containing protein</fullName>
    </submittedName>
</protein>
<dbReference type="SUPFAM" id="SSF55205">
    <property type="entry name" value="EPT/RTPC-like"/>
    <property type="match status" value="1"/>
</dbReference>
<evidence type="ECO:0000256" key="1">
    <source>
        <dbReference type="ARBA" id="ARBA00023125"/>
    </source>
</evidence>
<dbReference type="PANTHER" id="PTHR46797">
    <property type="entry name" value="HTH-TYPE TRANSCRIPTIONAL REGULATOR"/>
    <property type="match status" value="1"/>
</dbReference>
<comment type="caution">
    <text evidence="3">The sequence shown here is derived from an EMBL/GenBank/DDBJ whole genome shotgun (WGS) entry which is preliminary data.</text>
</comment>
<feature type="non-terminal residue" evidence="3">
    <location>
        <position position="161"/>
    </location>
</feature>
<keyword evidence="4" id="KW-1185">Reference proteome</keyword>
<evidence type="ECO:0000313" key="3">
    <source>
        <dbReference type="EMBL" id="MFD1051074.1"/>
    </source>
</evidence>
<dbReference type="EMBL" id="JBHTIS010003309">
    <property type="protein sequence ID" value="MFD1051074.1"/>
    <property type="molecule type" value="Genomic_DNA"/>
</dbReference>
<name>A0ABW3MNB3_9PSEU</name>
<evidence type="ECO:0000259" key="2">
    <source>
        <dbReference type="PROSITE" id="PS50943"/>
    </source>
</evidence>
<dbReference type="Gene3D" id="1.10.260.40">
    <property type="entry name" value="lambda repressor-like DNA-binding domains"/>
    <property type="match status" value="1"/>
</dbReference>
<dbReference type="Proteomes" id="UP001597045">
    <property type="component" value="Unassembled WGS sequence"/>
</dbReference>
<dbReference type="Gene3D" id="3.65.10.10">
    <property type="entry name" value="Enolpyruvate transferase domain"/>
    <property type="match status" value="2"/>
</dbReference>
<dbReference type="PROSITE" id="PS50943">
    <property type="entry name" value="HTH_CROC1"/>
    <property type="match status" value="1"/>
</dbReference>
<dbReference type="Pfam" id="PF01381">
    <property type="entry name" value="HTH_3"/>
    <property type="match status" value="1"/>
</dbReference>
<reference evidence="4" key="1">
    <citation type="journal article" date="2019" name="Int. J. Syst. Evol. Microbiol.">
        <title>The Global Catalogue of Microorganisms (GCM) 10K type strain sequencing project: providing services to taxonomists for standard genome sequencing and annotation.</title>
        <authorList>
            <consortium name="The Broad Institute Genomics Platform"/>
            <consortium name="The Broad Institute Genome Sequencing Center for Infectious Disease"/>
            <person name="Wu L."/>
            <person name="Ma J."/>
        </authorList>
    </citation>
    <scope>NUCLEOTIDE SEQUENCE [LARGE SCALE GENOMIC DNA]</scope>
    <source>
        <strain evidence="4">JCM 31486</strain>
    </source>
</reference>
<gene>
    <name evidence="3" type="ORF">ACFQ1S_38865</name>
</gene>
<dbReference type="InterPro" id="IPR001387">
    <property type="entry name" value="Cro/C1-type_HTH"/>
</dbReference>
<dbReference type="InterPro" id="IPR010982">
    <property type="entry name" value="Lambda_DNA-bd_dom_sf"/>
</dbReference>